<keyword evidence="2" id="KW-1185">Reference proteome</keyword>
<dbReference type="AlphaFoldDB" id="A0A160FSL8"/>
<protein>
    <submittedName>
        <fullName evidence="1">Uncharacterized protein</fullName>
    </submittedName>
</protein>
<dbReference type="EMBL" id="CP014579">
    <property type="protein sequence ID" value="ANB76080.1"/>
    <property type="molecule type" value="Genomic_DNA"/>
</dbReference>
<dbReference type="STRING" id="1804984.AYM40_27780"/>
<evidence type="ECO:0000313" key="1">
    <source>
        <dbReference type="EMBL" id="ANB76080.1"/>
    </source>
</evidence>
<proteinExistence type="predicted"/>
<reference evidence="1 2" key="1">
    <citation type="journal article" date="2016" name="Gene">
        <title>PacBio SMRT assembly of a complex multi-replicon genome reveals chlorocatechol degradative operon in a region of genome plasticity.</title>
        <authorList>
            <person name="Ricker N."/>
            <person name="Shen S.Y."/>
            <person name="Goordial J."/>
            <person name="Jin S."/>
            <person name="Fulthorpe R.R."/>
        </authorList>
    </citation>
    <scope>NUCLEOTIDE SEQUENCE [LARGE SCALE GENOMIC DNA]</scope>
    <source>
        <strain evidence="1 2">OLGA172</strain>
    </source>
</reference>
<dbReference type="KEGG" id="buz:AYM40_27780"/>
<sequence>MVSSGSVAMHRDNRIWQAIFKTGISPPPLEFFSVGPIFYFAQADAPVMTGALRVSICLPAAWQADWSA</sequence>
<dbReference type="Proteomes" id="UP000076852">
    <property type="component" value="Chromosome 2"/>
</dbReference>
<accession>A0A160FSL8</accession>
<name>A0A160FSL8_9BURK</name>
<gene>
    <name evidence="1" type="ORF">AYM40_27780</name>
</gene>
<evidence type="ECO:0000313" key="2">
    <source>
        <dbReference type="Proteomes" id="UP000076852"/>
    </source>
</evidence>
<organism evidence="1 2">
    <name type="scientific">Paraburkholderia phytofirmans OLGA172</name>
    <dbReference type="NCBI Taxonomy" id="1417228"/>
    <lineage>
        <taxon>Bacteria</taxon>
        <taxon>Pseudomonadati</taxon>
        <taxon>Pseudomonadota</taxon>
        <taxon>Betaproteobacteria</taxon>
        <taxon>Burkholderiales</taxon>
        <taxon>Burkholderiaceae</taxon>
        <taxon>Paraburkholderia</taxon>
    </lineage>
</organism>